<reference evidence="10 11" key="1">
    <citation type="journal article" date="2015" name="Int. J. Syst. Evol. Microbiol.">
        <title>Hyunsoonleella pacifica sp. nov., isolated from seawater of South Pacific Gyre.</title>
        <authorList>
            <person name="Gao X."/>
            <person name="Zhang Z."/>
            <person name="Dai X."/>
            <person name="Zhang X.H."/>
        </authorList>
    </citation>
    <scope>NUCLEOTIDE SEQUENCE [LARGE SCALE GENOMIC DNA]</scope>
    <source>
        <strain evidence="10 11">SW033</strain>
    </source>
</reference>
<feature type="domain" description="Glycoside hydrolase family 2 catalytic" evidence="8">
    <location>
        <begin position="286"/>
        <end position="527"/>
    </location>
</feature>
<dbReference type="Gene3D" id="2.60.120.260">
    <property type="entry name" value="Galactose-binding domain-like"/>
    <property type="match status" value="1"/>
</dbReference>
<dbReference type="Pfam" id="PF00703">
    <property type="entry name" value="Glyco_hydro_2"/>
    <property type="match status" value="1"/>
</dbReference>
<dbReference type="SUPFAM" id="SSF74650">
    <property type="entry name" value="Galactose mutarotase-like"/>
    <property type="match status" value="1"/>
</dbReference>
<evidence type="ECO:0000259" key="8">
    <source>
        <dbReference type="Pfam" id="PF02836"/>
    </source>
</evidence>
<dbReference type="PANTHER" id="PTHR46323">
    <property type="entry name" value="BETA-GALACTOSIDASE"/>
    <property type="match status" value="1"/>
</dbReference>
<evidence type="ECO:0000256" key="1">
    <source>
        <dbReference type="ARBA" id="ARBA00001412"/>
    </source>
</evidence>
<dbReference type="EMBL" id="SIRS01000001">
    <property type="protein sequence ID" value="TBN18730.1"/>
    <property type="molecule type" value="Genomic_DNA"/>
</dbReference>
<dbReference type="InterPro" id="IPR011013">
    <property type="entry name" value="Gal_mutarotase_sf_dom"/>
</dbReference>
<keyword evidence="11" id="KW-1185">Reference proteome</keyword>
<feature type="chain" id="PRO_5020377239" description="beta-galactosidase" evidence="6">
    <location>
        <begin position="23"/>
        <end position="944"/>
    </location>
</feature>
<keyword evidence="6" id="KW-0732">Signal</keyword>
<dbReference type="AlphaFoldDB" id="A0A4Q9FSQ8"/>
<dbReference type="GO" id="GO:0005990">
    <property type="term" value="P:lactose catabolic process"/>
    <property type="evidence" value="ECO:0007669"/>
    <property type="project" value="TreeGrafter"/>
</dbReference>
<dbReference type="Proteomes" id="UP000292372">
    <property type="component" value="Unassembled WGS sequence"/>
</dbReference>
<dbReference type="Gene3D" id="2.60.40.10">
    <property type="entry name" value="Immunoglobulins"/>
    <property type="match status" value="2"/>
</dbReference>
<feature type="domain" description="Glycosyl hydrolases family 2 sugar binding" evidence="9">
    <location>
        <begin position="54"/>
        <end position="182"/>
    </location>
</feature>
<dbReference type="InterPro" id="IPR008979">
    <property type="entry name" value="Galactose-bd-like_sf"/>
</dbReference>
<dbReference type="PANTHER" id="PTHR46323:SF2">
    <property type="entry name" value="BETA-GALACTOSIDASE"/>
    <property type="match status" value="1"/>
</dbReference>
<comment type="caution">
    <text evidence="10">The sequence shown here is derived from an EMBL/GenBank/DDBJ whole genome shotgun (WGS) entry which is preliminary data.</text>
</comment>
<dbReference type="InterPro" id="IPR006103">
    <property type="entry name" value="Glyco_hydro_2_cat"/>
</dbReference>
<evidence type="ECO:0000256" key="6">
    <source>
        <dbReference type="SAM" id="SignalP"/>
    </source>
</evidence>
<feature type="signal peptide" evidence="6">
    <location>
        <begin position="1"/>
        <end position="22"/>
    </location>
</feature>
<organism evidence="10 11">
    <name type="scientific">Hyunsoonleella pacifica</name>
    <dbReference type="NCBI Taxonomy" id="1080224"/>
    <lineage>
        <taxon>Bacteria</taxon>
        <taxon>Pseudomonadati</taxon>
        <taxon>Bacteroidota</taxon>
        <taxon>Flavobacteriia</taxon>
        <taxon>Flavobacteriales</taxon>
        <taxon>Flavobacteriaceae</taxon>
    </lineage>
</organism>
<evidence type="ECO:0000256" key="5">
    <source>
        <dbReference type="ARBA" id="ARBA00023295"/>
    </source>
</evidence>
<accession>A0A4Q9FSQ8</accession>
<dbReference type="InterPro" id="IPR013783">
    <property type="entry name" value="Ig-like_fold"/>
</dbReference>
<dbReference type="SUPFAM" id="SSF49303">
    <property type="entry name" value="beta-Galactosidase/glucuronidase domain"/>
    <property type="match status" value="1"/>
</dbReference>
<proteinExistence type="inferred from homology"/>
<evidence type="ECO:0000256" key="2">
    <source>
        <dbReference type="ARBA" id="ARBA00007401"/>
    </source>
</evidence>
<dbReference type="GO" id="GO:0009341">
    <property type="term" value="C:beta-galactosidase complex"/>
    <property type="evidence" value="ECO:0007669"/>
    <property type="project" value="TreeGrafter"/>
</dbReference>
<dbReference type="InterPro" id="IPR017853">
    <property type="entry name" value="GH"/>
</dbReference>
<dbReference type="GO" id="GO:0004565">
    <property type="term" value="F:beta-galactosidase activity"/>
    <property type="evidence" value="ECO:0007669"/>
    <property type="project" value="UniProtKB-EC"/>
</dbReference>
<dbReference type="OrthoDB" id="9801077at2"/>
<comment type="catalytic activity">
    <reaction evidence="1">
        <text>Hydrolysis of terminal non-reducing beta-D-galactose residues in beta-D-galactosides.</text>
        <dbReference type="EC" id="3.2.1.23"/>
    </reaction>
</comment>
<name>A0A4Q9FSQ8_9FLAO</name>
<dbReference type="SUPFAM" id="SSF49785">
    <property type="entry name" value="Galactose-binding domain-like"/>
    <property type="match status" value="1"/>
</dbReference>
<evidence type="ECO:0000256" key="4">
    <source>
        <dbReference type="ARBA" id="ARBA00022801"/>
    </source>
</evidence>
<dbReference type="InterPro" id="IPR006102">
    <property type="entry name" value="Ig-like_GH2"/>
</dbReference>
<gene>
    <name evidence="10" type="ORF">EYD46_01295</name>
</gene>
<dbReference type="InterPro" id="IPR050347">
    <property type="entry name" value="Bact_Beta-galactosidase"/>
</dbReference>
<dbReference type="InterPro" id="IPR006104">
    <property type="entry name" value="Glyco_hydro_2_N"/>
</dbReference>
<evidence type="ECO:0000259" key="7">
    <source>
        <dbReference type="Pfam" id="PF00703"/>
    </source>
</evidence>
<dbReference type="Pfam" id="PF02836">
    <property type="entry name" value="Glyco_hydro_2_C"/>
    <property type="match status" value="1"/>
</dbReference>
<dbReference type="Gene3D" id="3.20.20.80">
    <property type="entry name" value="Glycosidases"/>
    <property type="match status" value="1"/>
</dbReference>
<dbReference type="EC" id="3.2.1.23" evidence="3"/>
<evidence type="ECO:0000256" key="3">
    <source>
        <dbReference type="ARBA" id="ARBA00012756"/>
    </source>
</evidence>
<dbReference type="InterPro" id="IPR036156">
    <property type="entry name" value="Beta-gal/glucu_dom_sf"/>
</dbReference>
<feature type="domain" description="Glycoside hydrolase family 2 immunoglobulin-like beta-sandwich" evidence="7">
    <location>
        <begin position="187"/>
        <end position="283"/>
    </location>
</feature>
<dbReference type="SUPFAM" id="SSF51445">
    <property type="entry name" value="(Trans)glycosidases"/>
    <property type="match status" value="1"/>
</dbReference>
<evidence type="ECO:0000313" key="10">
    <source>
        <dbReference type="EMBL" id="TBN18730.1"/>
    </source>
</evidence>
<keyword evidence="5" id="KW-0326">Glycosidase</keyword>
<dbReference type="GO" id="GO:0030246">
    <property type="term" value="F:carbohydrate binding"/>
    <property type="evidence" value="ECO:0007669"/>
    <property type="project" value="InterPro"/>
</dbReference>
<comment type="similarity">
    <text evidence="2">Belongs to the glycosyl hydrolase 2 family.</text>
</comment>
<sequence length="944" mass="107766">MSSLKRIVLLFILLTYYSNVNAQQRTYLSGEDAASAVRWDFKINNGRNSGFWTKIPVPSNWETEGFGYYMYGMDKMENRSSSIASYKHEFEYNKLSGKRYILTFQGAMTDTKVFLNDVEIGVHQGGHTEFKFEITKALTKGKNILEVEVDNSSSNTSIVNAERFADYWMFSGIYRPVFIEEVPSQYIERVAIDAQMTGDFTMKVFTNGLLESKIIEAQLYDSNFKKIGKPLKTKSTGACTILKAHFNDVALWSHEFPNLYSVEVRLKDKKNVEHTYKQKFGFRTFEVRDHDGFYLNGERILLKGASMHSFRPETGRALSKKDMEDNLNLMKDMNFNFVRSSCYPADSHFYDLCDTYGFLVLSELSGWWKPLDKEVGPKILKELVVRDVNHPSIILWGNGNHLAHTPEFDIEFAKWDIQNRRPLKNEAKSNDIFANYNPNWDIVNTTYYPDYAAVKKNLFEENHVYLPNEILHALYDGGGGANLKTYWDMFEKSKVAGGMTIWALFDEGLMRTDMGYTVDNQYNKAADGVVGPHGEKKGSSDAIREIWSPVVISNNKIDANFDGKLNVHNKFIFTNLNQCKIVWKLVNFANPDASSNGHRVVSSGNVSVKNIAPGAKSELTIILPKSYIKNDALIIEVIDNHGRLVYDKRMPITEVKNTFRASSKEVFQQDKNDAFTFYRGNTIFQFDKSNGILKSISEGRKKTSLSDFPFLVLQSDDKAITNETTSTSKAKIAKQDSTFIIEARNTKGFDFLKWTLKPNGEIILDYAYTPKSSKYHYAGIGIKVDANDVYRKRWKGEGPWRIWQNRPEGGILDVYASDKKINVPGQVYNGPEFEGCFAPWDWAVFYLKDHVNVGFKNSTDVTLGVLNPVNGYNPKFASWYYPKQEGFYFFDVISAVGSKWKNAKVFGPDAQPVQIENQITGSVSMFINWNKSDIKAKRVDVELE</sequence>
<evidence type="ECO:0000259" key="9">
    <source>
        <dbReference type="Pfam" id="PF02837"/>
    </source>
</evidence>
<dbReference type="Pfam" id="PF02837">
    <property type="entry name" value="Glyco_hydro_2_N"/>
    <property type="match status" value="1"/>
</dbReference>
<keyword evidence="4" id="KW-0378">Hydrolase</keyword>
<dbReference type="RefSeq" id="WP_130935248.1">
    <property type="nucleotide sequence ID" value="NZ_BMEE01000001.1"/>
</dbReference>
<evidence type="ECO:0000313" key="11">
    <source>
        <dbReference type="Proteomes" id="UP000292372"/>
    </source>
</evidence>
<protein>
    <recommendedName>
        <fullName evidence="3">beta-galactosidase</fullName>
        <ecNumber evidence="3">3.2.1.23</ecNumber>
    </recommendedName>
</protein>